<keyword evidence="9 11" id="KW-0472">Membrane</keyword>
<keyword evidence="4" id="KW-0410">Iron transport</keyword>
<dbReference type="InterPro" id="IPR000531">
    <property type="entry name" value="Beta-barrel_TonB"/>
</dbReference>
<feature type="signal peptide" evidence="13">
    <location>
        <begin position="1"/>
        <end position="21"/>
    </location>
</feature>
<evidence type="ECO:0000313" key="16">
    <source>
        <dbReference type="EMBL" id="MBF9149384.1"/>
    </source>
</evidence>
<evidence type="ECO:0000256" key="8">
    <source>
        <dbReference type="ARBA" id="ARBA00023077"/>
    </source>
</evidence>
<keyword evidence="13" id="KW-0732">Signal</keyword>
<keyword evidence="10 11" id="KW-0998">Cell outer membrane</keyword>
<keyword evidence="6" id="KW-0408">Iron</keyword>
<evidence type="ECO:0000256" key="9">
    <source>
        <dbReference type="ARBA" id="ARBA00023136"/>
    </source>
</evidence>
<evidence type="ECO:0000256" key="10">
    <source>
        <dbReference type="ARBA" id="ARBA00023237"/>
    </source>
</evidence>
<comment type="similarity">
    <text evidence="11 12">Belongs to the TonB-dependent receptor family.</text>
</comment>
<evidence type="ECO:0000256" key="4">
    <source>
        <dbReference type="ARBA" id="ARBA00022496"/>
    </source>
</evidence>
<dbReference type="CDD" id="cd01347">
    <property type="entry name" value="ligand_gated_channel"/>
    <property type="match status" value="1"/>
</dbReference>
<evidence type="ECO:0000256" key="12">
    <source>
        <dbReference type="RuleBase" id="RU003357"/>
    </source>
</evidence>
<protein>
    <submittedName>
        <fullName evidence="16">TonB-dependent receptor</fullName>
    </submittedName>
</protein>
<name>A0ABS0HAS6_9SPHN</name>
<dbReference type="InterPro" id="IPR012910">
    <property type="entry name" value="Plug_dom"/>
</dbReference>
<gene>
    <name evidence="16" type="ORF">I2488_00070</name>
</gene>
<dbReference type="RefSeq" id="WP_196273771.1">
    <property type="nucleotide sequence ID" value="NZ_JADQDC010000001.1"/>
</dbReference>
<evidence type="ECO:0000256" key="7">
    <source>
        <dbReference type="ARBA" id="ARBA00023065"/>
    </source>
</evidence>
<keyword evidence="2 11" id="KW-0813">Transport</keyword>
<evidence type="ECO:0000256" key="1">
    <source>
        <dbReference type="ARBA" id="ARBA00004571"/>
    </source>
</evidence>
<proteinExistence type="inferred from homology"/>
<evidence type="ECO:0000256" key="13">
    <source>
        <dbReference type="SAM" id="SignalP"/>
    </source>
</evidence>
<evidence type="ECO:0000256" key="5">
    <source>
        <dbReference type="ARBA" id="ARBA00022692"/>
    </source>
</evidence>
<keyword evidence="16" id="KW-0675">Receptor</keyword>
<dbReference type="InterPro" id="IPR036942">
    <property type="entry name" value="Beta-barrel_TonB_sf"/>
</dbReference>
<dbReference type="PANTHER" id="PTHR32552:SF81">
    <property type="entry name" value="TONB-DEPENDENT OUTER MEMBRANE RECEPTOR"/>
    <property type="match status" value="1"/>
</dbReference>
<reference evidence="16 17" key="1">
    <citation type="submission" date="2020-11" db="EMBL/GenBank/DDBJ databases">
        <title>The genome sequence of Novosphingobium sp. 1Y9A.</title>
        <authorList>
            <person name="Liu Y."/>
        </authorList>
    </citation>
    <scope>NUCLEOTIDE SEQUENCE [LARGE SCALE GENOMIC DNA]</scope>
    <source>
        <strain evidence="16 17">1Y9A</strain>
    </source>
</reference>
<dbReference type="Proteomes" id="UP000600799">
    <property type="component" value="Unassembled WGS sequence"/>
</dbReference>
<feature type="domain" description="TonB-dependent receptor-like beta-barrel" evidence="14">
    <location>
        <begin position="250"/>
        <end position="705"/>
    </location>
</feature>
<dbReference type="Pfam" id="PF07715">
    <property type="entry name" value="Plug"/>
    <property type="match status" value="1"/>
</dbReference>
<organism evidence="16 17">
    <name type="scientific">Novosphingobium jiangmenense</name>
    <dbReference type="NCBI Taxonomy" id="2791981"/>
    <lineage>
        <taxon>Bacteria</taxon>
        <taxon>Pseudomonadati</taxon>
        <taxon>Pseudomonadota</taxon>
        <taxon>Alphaproteobacteria</taxon>
        <taxon>Sphingomonadales</taxon>
        <taxon>Sphingomonadaceae</taxon>
        <taxon>Novosphingobium</taxon>
    </lineage>
</organism>
<dbReference type="Gene3D" id="2.40.170.20">
    <property type="entry name" value="TonB-dependent receptor, beta-barrel domain"/>
    <property type="match status" value="1"/>
</dbReference>
<evidence type="ECO:0000259" key="15">
    <source>
        <dbReference type="Pfam" id="PF07715"/>
    </source>
</evidence>
<keyword evidence="5 11" id="KW-0812">Transmembrane</keyword>
<evidence type="ECO:0000256" key="6">
    <source>
        <dbReference type="ARBA" id="ARBA00023004"/>
    </source>
</evidence>
<sequence>MRKLTFACLVSAIALSQPAFAQDTAQDAAQEPSDGDIVVTANRTSSLLSKTPIAMSAVSGDDLISSGITNPTQLEETVPNLSIVRGNGLQITIRGVTSTDGTEKGDPSAAFMVNGIYLARPQAQEVSFFDIERIEVLRGPQGTLYGRNSTAGVVNILTVQPKFEFGARADVTYGNYDALNATAVVNIPAGDSLAFRVAANVDRRNNYIIDGNAGDGIGLSPFKDNKTIRLSALFKPSPDLSLLLVGDYSWQKGNPTNGVSPSNFFSNIVSGARPTFERPSYRNPSNRAGRLLATAQAQQAARDNTDDGIMGELNYTMGNVTLTYLGSYRESERREFSNLGTGAVSADFVGRYWQTSHELRLAYGGDGPLQAQIGGYYFKERSGIAFFINNLLAPNTRFGFPQEPTVAENKSVFGQATYEIAPDVRLTGGVRYSSDLKSRVGATVLDAYSSIGNSYSVGTFLGRTTFQTNNAKRTFSKVTWRAGIDYDSPLGLIFASVSTGYKAGGFNDGCETGKGPGCALPAAALYYDPETLTAYESGFKFKVSDAVRFNGTVFHYDYKGLQLSAVTNACGGPCQVTSNAGSAKVDGVELDANVQATEHFNIRLALNYLNARYGQFKPQPTIDFAGRALNRSPKWSWIVGVNYTVPVGDGKIVFDAQTAGRGQYELTDLANFAYFYQPSTTKSDVSVTYTAPDDRFYVAAFAENLENNLVLTGAGTGAFGTVTFSDPRLIGVRAGVKF</sequence>
<evidence type="ECO:0000256" key="2">
    <source>
        <dbReference type="ARBA" id="ARBA00022448"/>
    </source>
</evidence>
<dbReference type="PROSITE" id="PS52016">
    <property type="entry name" value="TONB_DEPENDENT_REC_3"/>
    <property type="match status" value="1"/>
</dbReference>
<dbReference type="EMBL" id="JADQDC010000001">
    <property type="protein sequence ID" value="MBF9149384.1"/>
    <property type="molecule type" value="Genomic_DNA"/>
</dbReference>
<keyword evidence="3 11" id="KW-1134">Transmembrane beta strand</keyword>
<evidence type="ECO:0000256" key="3">
    <source>
        <dbReference type="ARBA" id="ARBA00022452"/>
    </source>
</evidence>
<keyword evidence="8 12" id="KW-0798">TonB box</keyword>
<comment type="caution">
    <text evidence="16">The sequence shown here is derived from an EMBL/GenBank/DDBJ whole genome shotgun (WGS) entry which is preliminary data.</text>
</comment>
<dbReference type="InterPro" id="IPR039426">
    <property type="entry name" value="TonB-dep_rcpt-like"/>
</dbReference>
<evidence type="ECO:0000256" key="11">
    <source>
        <dbReference type="PROSITE-ProRule" id="PRU01360"/>
    </source>
</evidence>
<feature type="chain" id="PRO_5047328247" evidence="13">
    <location>
        <begin position="22"/>
        <end position="738"/>
    </location>
</feature>
<dbReference type="PANTHER" id="PTHR32552">
    <property type="entry name" value="FERRICHROME IRON RECEPTOR-RELATED"/>
    <property type="match status" value="1"/>
</dbReference>
<evidence type="ECO:0000259" key="14">
    <source>
        <dbReference type="Pfam" id="PF00593"/>
    </source>
</evidence>
<dbReference type="SUPFAM" id="SSF56935">
    <property type="entry name" value="Porins"/>
    <property type="match status" value="1"/>
</dbReference>
<accession>A0ABS0HAS6</accession>
<dbReference type="Pfam" id="PF00593">
    <property type="entry name" value="TonB_dep_Rec_b-barrel"/>
    <property type="match status" value="1"/>
</dbReference>
<keyword evidence="7" id="KW-0406">Ion transport</keyword>
<evidence type="ECO:0000313" key="17">
    <source>
        <dbReference type="Proteomes" id="UP000600799"/>
    </source>
</evidence>
<feature type="domain" description="TonB-dependent receptor plug" evidence="15">
    <location>
        <begin position="49"/>
        <end position="153"/>
    </location>
</feature>
<keyword evidence="17" id="KW-1185">Reference proteome</keyword>
<comment type="subcellular location">
    <subcellularLocation>
        <location evidence="1 11">Cell outer membrane</location>
        <topology evidence="1 11">Multi-pass membrane protein</topology>
    </subcellularLocation>
</comment>